<name>A0A226DB51_FOLCA</name>
<dbReference type="EMBL" id="LNIX01000026">
    <property type="protein sequence ID" value="OXA42393.1"/>
    <property type="molecule type" value="Genomic_DNA"/>
</dbReference>
<protein>
    <submittedName>
        <fullName evidence="2">Uncharacterized protein</fullName>
    </submittedName>
</protein>
<dbReference type="Proteomes" id="UP000198287">
    <property type="component" value="Unassembled WGS sequence"/>
</dbReference>
<keyword evidence="1" id="KW-1133">Transmembrane helix</keyword>
<organism evidence="2 3">
    <name type="scientific">Folsomia candida</name>
    <name type="common">Springtail</name>
    <dbReference type="NCBI Taxonomy" id="158441"/>
    <lineage>
        <taxon>Eukaryota</taxon>
        <taxon>Metazoa</taxon>
        <taxon>Ecdysozoa</taxon>
        <taxon>Arthropoda</taxon>
        <taxon>Hexapoda</taxon>
        <taxon>Collembola</taxon>
        <taxon>Entomobryomorpha</taxon>
        <taxon>Isotomoidea</taxon>
        <taxon>Isotomidae</taxon>
        <taxon>Proisotominae</taxon>
        <taxon>Folsomia</taxon>
    </lineage>
</organism>
<feature type="transmembrane region" description="Helical" evidence="1">
    <location>
        <begin position="294"/>
        <end position="317"/>
    </location>
</feature>
<feature type="transmembrane region" description="Helical" evidence="1">
    <location>
        <begin position="49"/>
        <end position="70"/>
    </location>
</feature>
<proteinExistence type="predicted"/>
<keyword evidence="3" id="KW-1185">Reference proteome</keyword>
<feature type="transmembrane region" description="Helical" evidence="1">
    <location>
        <begin position="76"/>
        <end position="96"/>
    </location>
</feature>
<evidence type="ECO:0000256" key="1">
    <source>
        <dbReference type="SAM" id="Phobius"/>
    </source>
</evidence>
<feature type="transmembrane region" description="Helical" evidence="1">
    <location>
        <begin position="193"/>
        <end position="218"/>
    </location>
</feature>
<gene>
    <name evidence="2" type="ORF">Fcan01_22716</name>
</gene>
<feature type="transmembrane region" description="Helical" evidence="1">
    <location>
        <begin position="264"/>
        <end position="282"/>
    </location>
</feature>
<feature type="transmembrane region" description="Helical" evidence="1">
    <location>
        <begin position="165"/>
        <end position="186"/>
    </location>
</feature>
<dbReference type="OMA" id="AMIMFAT"/>
<feature type="transmembrane region" description="Helical" evidence="1">
    <location>
        <begin position="133"/>
        <end position="153"/>
    </location>
</feature>
<dbReference type="AlphaFoldDB" id="A0A226DB51"/>
<comment type="caution">
    <text evidence="2">The sequence shown here is derived from an EMBL/GenBank/DDBJ whole genome shotgun (WGS) entry which is preliminary data.</text>
</comment>
<accession>A0A226DB51</accession>
<sequence>MTVTPLMWRALDNFAKLFKYMPKFPLDWDIPSQTLVSYKNSKNLFFWKLLMFSLFGANSLYIILLLGQVFGSVQLTFVQLLISILFLGLGLFIKLLEILMFSFTDNVSQSINSLVILEKQIHFKKLLTNGQKLDIIGLVLNGMIGSFASYTFIVPTSSAYMQFDAYSLTQIHLVPLAFRNVSIYIITPLKVTLFINCWIIIRTLSLTVCVATLSALMITSCISSLNNKARIIAISGRAKISKYFLEYDSCQIILHMAADFTTQAAALFLFYAFLFCIIYNFVALKMYRIIPMPLFLFFPAVALLTLHLVKLLLPIMIGVSEESNELRNKWRRCLVSCHDKRDDKQKNFHQGFMKLLKQQFRL</sequence>
<evidence type="ECO:0000313" key="2">
    <source>
        <dbReference type="EMBL" id="OXA42393.1"/>
    </source>
</evidence>
<evidence type="ECO:0000313" key="3">
    <source>
        <dbReference type="Proteomes" id="UP000198287"/>
    </source>
</evidence>
<keyword evidence="1" id="KW-0812">Transmembrane</keyword>
<keyword evidence="1" id="KW-0472">Membrane</keyword>
<reference evidence="2 3" key="1">
    <citation type="submission" date="2015-12" db="EMBL/GenBank/DDBJ databases">
        <title>The genome of Folsomia candida.</title>
        <authorList>
            <person name="Faddeeva A."/>
            <person name="Derks M.F."/>
            <person name="Anvar Y."/>
            <person name="Smit S."/>
            <person name="Van Straalen N."/>
            <person name="Roelofs D."/>
        </authorList>
    </citation>
    <scope>NUCLEOTIDE SEQUENCE [LARGE SCALE GENOMIC DNA]</scope>
    <source>
        <strain evidence="2 3">VU population</strain>
        <tissue evidence="2">Whole body</tissue>
    </source>
</reference>